<name>A0A834X813_9FABA</name>
<dbReference type="EMBL" id="JAAIUW010000003">
    <property type="protein sequence ID" value="KAF7839874.1"/>
    <property type="molecule type" value="Genomic_DNA"/>
</dbReference>
<accession>A0A834X813</accession>
<comment type="caution">
    <text evidence="1">The sequence shown here is derived from an EMBL/GenBank/DDBJ whole genome shotgun (WGS) entry which is preliminary data.</text>
</comment>
<dbReference type="Proteomes" id="UP000634136">
    <property type="component" value="Unassembled WGS sequence"/>
</dbReference>
<keyword evidence="2" id="KW-1185">Reference proteome</keyword>
<gene>
    <name evidence="1" type="ORF">G2W53_008356</name>
</gene>
<sequence>MVVTDEAQREVNMTCAGPTKDNSDMVGTCFKIHGYPEWFKELKEKKAGKKQVAVAAKDSSAGDTPVSQDYELSLKGDLASVVSYLLKEVQRL</sequence>
<proteinExistence type="predicted"/>
<dbReference type="AlphaFoldDB" id="A0A834X813"/>
<evidence type="ECO:0000313" key="1">
    <source>
        <dbReference type="EMBL" id="KAF7839874.1"/>
    </source>
</evidence>
<reference evidence="1" key="1">
    <citation type="submission" date="2020-09" db="EMBL/GenBank/DDBJ databases">
        <title>Genome-Enabled Discovery of Anthraquinone Biosynthesis in Senna tora.</title>
        <authorList>
            <person name="Kang S.-H."/>
            <person name="Pandey R.P."/>
            <person name="Lee C.-M."/>
            <person name="Sim J.-S."/>
            <person name="Jeong J.-T."/>
            <person name="Choi B.-S."/>
            <person name="Jung M."/>
            <person name="Ginzburg D."/>
            <person name="Zhao K."/>
            <person name="Won S.Y."/>
            <person name="Oh T.-J."/>
            <person name="Yu Y."/>
            <person name="Kim N.-H."/>
            <person name="Lee O.R."/>
            <person name="Lee T.-H."/>
            <person name="Bashyal P."/>
            <person name="Kim T.-S."/>
            <person name="Lee W.-H."/>
            <person name="Kawkins C."/>
            <person name="Kim C.-K."/>
            <person name="Kim J.S."/>
            <person name="Ahn B.O."/>
            <person name="Rhee S.Y."/>
            <person name="Sohng J.K."/>
        </authorList>
    </citation>
    <scope>NUCLEOTIDE SEQUENCE</scope>
    <source>
        <tissue evidence="1">Leaf</tissue>
    </source>
</reference>
<protein>
    <submittedName>
        <fullName evidence="1">Uncharacterized protein</fullName>
    </submittedName>
</protein>
<organism evidence="1 2">
    <name type="scientific">Senna tora</name>
    <dbReference type="NCBI Taxonomy" id="362788"/>
    <lineage>
        <taxon>Eukaryota</taxon>
        <taxon>Viridiplantae</taxon>
        <taxon>Streptophyta</taxon>
        <taxon>Embryophyta</taxon>
        <taxon>Tracheophyta</taxon>
        <taxon>Spermatophyta</taxon>
        <taxon>Magnoliopsida</taxon>
        <taxon>eudicotyledons</taxon>
        <taxon>Gunneridae</taxon>
        <taxon>Pentapetalae</taxon>
        <taxon>rosids</taxon>
        <taxon>fabids</taxon>
        <taxon>Fabales</taxon>
        <taxon>Fabaceae</taxon>
        <taxon>Caesalpinioideae</taxon>
        <taxon>Cassia clade</taxon>
        <taxon>Senna</taxon>
    </lineage>
</organism>
<evidence type="ECO:0000313" key="2">
    <source>
        <dbReference type="Proteomes" id="UP000634136"/>
    </source>
</evidence>